<organism evidence="1">
    <name type="scientific">Sesamum radiatum</name>
    <name type="common">Black benniseed</name>
    <dbReference type="NCBI Taxonomy" id="300843"/>
    <lineage>
        <taxon>Eukaryota</taxon>
        <taxon>Viridiplantae</taxon>
        <taxon>Streptophyta</taxon>
        <taxon>Embryophyta</taxon>
        <taxon>Tracheophyta</taxon>
        <taxon>Spermatophyta</taxon>
        <taxon>Magnoliopsida</taxon>
        <taxon>eudicotyledons</taxon>
        <taxon>Gunneridae</taxon>
        <taxon>Pentapetalae</taxon>
        <taxon>asterids</taxon>
        <taxon>lamiids</taxon>
        <taxon>Lamiales</taxon>
        <taxon>Pedaliaceae</taxon>
        <taxon>Sesamum</taxon>
    </lineage>
</organism>
<gene>
    <name evidence="1" type="ORF">Sradi_2213900</name>
</gene>
<evidence type="ECO:0000313" key="1">
    <source>
        <dbReference type="EMBL" id="KAL0398706.1"/>
    </source>
</evidence>
<protein>
    <submittedName>
        <fullName evidence="1">Uncharacterized protein</fullName>
    </submittedName>
</protein>
<reference evidence="1" key="1">
    <citation type="submission" date="2020-06" db="EMBL/GenBank/DDBJ databases">
        <authorList>
            <person name="Li T."/>
            <person name="Hu X."/>
            <person name="Zhang T."/>
            <person name="Song X."/>
            <person name="Zhang H."/>
            <person name="Dai N."/>
            <person name="Sheng W."/>
            <person name="Hou X."/>
            <person name="Wei L."/>
        </authorList>
    </citation>
    <scope>NUCLEOTIDE SEQUENCE</scope>
    <source>
        <strain evidence="1">G02</strain>
        <tissue evidence="1">Leaf</tissue>
    </source>
</reference>
<dbReference type="EMBL" id="JACGWJ010000009">
    <property type="protein sequence ID" value="KAL0398706.1"/>
    <property type="molecule type" value="Genomic_DNA"/>
</dbReference>
<sequence length="69" mass="7344">MASCGGLPNLFLPRSGFANIGKTYEPVRLIRSISSARKHKLEANATAGGIAPTTISGWPPQDFPVMFPT</sequence>
<comment type="caution">
    <text evidence="1">The sequence shown here is derived from an EMBL/GenBank/DDBJ whole genome shotgun (WGS) entry which is preliminary data.</text>
</comment>
<reference evidence="1" key="2">
    <citation type="journal article" date="2024" name="Plant">
        <title>Genomic evolution and insights into agronomic trait innovations of Sesamum species.</title>
        <authorList>
            <person name="Miao H."/>
            <person name="Wang L."/>
            <person name="Qu L."/>
            <person name="Liu H."/>
            <person name="Sun Y."/>
            <person name="Le M."/>
            <person name="Wang Q."/>
            <person name="Wei S."/>
            <person name="Zheng Y."/>
            <person name="Lin W."/>
            <person name="Duan Y."/>
            <person name="Cao H."/>
            <person name="Xiong S."/>
            <person name="Wang X."/>
            <person name="Wei L."/>
            <person name="Li C."/>
            <person name="Ma Q."/>
            <person name="Ju M."/>
            <person name="Zhao R."/>
            <person name="Li G."/>
            <person name="Mu C."/>
            <person name="Tian Q."/>
            <person name="Mei H."/>
            <person name="Zhang T."/>
            <person name="Gao T."/>
            <person name="Zhang H."/>
        </authorList>
    </citation>
    <scope>NUCLEOTIDE SEQUENCE</scope>
    <source>
        <strain evidence="1">G02</strain>
    </source>
</reference>
<proteinExistence type="predicted"/>
<dbReference type="AlphaFoldDB" id="A0AAW2T192"/>
<name>A0AAW2T192_SESRA</name>
<accession>A0AAW2T192</accession>